<evidence type="ECO:0000313" key="7">
    <source>
        <dbReference type="EMBL" id="EFO96971.1"/>
    </source>
</evidence>
<sequence>MYRLQAISILLTIPSILYANSKIDRYSEAYVLRCILAVCIVISILVLLKFWLLYRDFKHKTGKIRRLQRDLAIGYGGIAICGVVPQVTVLLVGFQPYKLLLCICVCNLSPFFFIVLFFLEHSSYYEVNTSKKAFFLKLCIVFLHLVFMTSCWAYSIKFPNEKDQLAVAIVTTYYAVMFSLYTAEFFVVLNFAVTIVEHRASFWNPNDSHADSENENQIPPDTALLATTEEIPVIPSEDVYSNQPTSPTGLECNICMLGYTETVTPRVLIGCGHTVCQECIVSLPKPENRVVCPFCRKHTKVPGGSATQLPKNYAIMDLVRSRII</sequence>
<dbReference type="FunCoup" id="E3NG60">
    <property type="interactions" value="2"/>
</dbReference>
<dbReference type="InterPro" id="IPR001841">
    <property type="entry name" value="Znf_RING"/>
</dbReference>
<dbReference type="InterPro" id="IPR013083">
    <property type="entry name" value="Znf_RING/FYVE/PHD"/>
</dbReference>
<dbReference type="SUPFAM" id="SSF57850">
    <property type="entry name" value="RING/U-box"/>
    <property type="match status" value="1"/>
</dbReference>
<accession>E3NG60</accession>
<evidence type="ECO:0000256" key="5">
    <source>
        <dbReference type="SAM" id="Phobius"/>
    </source>
</evidence>
<feature type="transmembrane region" description="Helical" evidence="5">
    <location>
        <begin position="29"/>
        <end position="52"/>
    </location>
</feature>
<keyword evidence="1" id="KW-0479">Metal-binding</keyword>
<dbReference type="eggNOG" id="KOG4185">
    <property type="taxonomic scope" value="Eukaryota"/>
</dbReference>
<organism evidence="8">
    <name type="scientific">Caenorhabditis remanei</name>
    <name type="common">Caenorhabditis vulgaris</name>
    <dbReference type="NCBI Taxonomy" id="31234"/>
    <lineage>
        <taxon>Eukaryota</taxon>
        <taxon>Metazoa</taxon>
        <taxon>Ecdysozoa</taxon>
        <taxon>Nematoda</taxon>
        <taxon>Chromadorea</taxon>
        <taxon>Rhabditida</taxon>
        <taxon>Rhabditina</taxon>
        <taxon>Rhabditomorpha</taxon>
        <taxon>Rhabditoidea</taxon>
        <taxon>Rhabditidae</taxon>
        <taxon>Peloderinae</taxon>
        <taxon>Caenorhabditis</taxon>
    </lineage>
</organism>
<dbReference type="Proteomes" id="UP000008281">
    <property type="component" value="Unassembled WGS sequence"/>
</dbReference>
<evidence type="ECO:0000256" key="4">
    <source>
        <dbReference type="PROSITE-ProRule" id="PRU00175"/>
    </source>
</evidence>
<dbReference type="InterPro" id="IPR017907">
    <property type="entry name" value="Znf_RING_CS"/>
</dbReference>
<feature type="transmembrane region" description="Helical" evidence="5">
    <location>
        <begin position="134"/>
        <end position="155"/>
    </location>
</feature>
<proteinExistence type="predicted"/>
<evidence type="ECO:0000256" key="3">
    <source>
        <dbReference type="ARBA" id="ARBA00022833"/>
    </source>
</evidence>
<dbReference type="InterPro" id="IPR052667">
    <property type="entry name" value="E3_ubiquitin-ligase_RING"/>
</dbReference>
<feature type="transmembrane region" description="Helical" evidence="5">
    <location>
        <begin position="98"/>
        <end position="119"/>
    </location>
</feature>
<dbReference type="PANTHER" id="PTHR47156">
    <property type="entry name" value="PROTEIN CBG20824"/>
    <property type="match status" value="1"/>
</dbReference>
<dbReference type="PROSITE" id="PS50089">
    <property type="entry name" value="ZF_RING_2"/>
    <property type="match status" value="1"/>
</dbReference>
<dbReference type="PROSITE" id="PS00518">
    <property type="entry name" value="ZF_RING_1"/>
    <property type="match status" value="1"/>
</dbReference>
<dbReference type="AlphaFoldDB" id="E3NG60"/>
<dbReference type="EMBL" id="DS268650">
    <property type="protein sequence ID" value="EFO96971.1"/>
    <property type="molecule type" value="Genomic_DNA"/>
</dbReference>
<keyword evidence="5" id="KW-0472">Membrane</keyword>
<dbReference type="Pfam" id="PF14634">
    <property type="entry name" value="zf-RING_5"/>
    <property type="match status" value="1"/>
</dbReference>
<dbReference type="OrthoDB" id="5875010at2759"/>
<dbReference type="HOGENOM" id="CLU_051246_1_0_1"/>
<keyword evidence="3" id="KW-0862">Zinc</keyword>
<keyword evidence="2 4" id="KW-0863">Zinc-finger</keyword>
<name>E3NG60_CAERE</name>
<dbReference type="OMA" id="WHEIRKF"/>
<dbReference type="PANTHER" id="PTHR47156:SF10">
    <property type="entry name" value="E3 UBIQUITIN-PROTEIN LIGASE TRIM-21-RELATED"/>
    <property type="match status" value="1"/>
</dbReference>
<evidence type="ECO:0000313" key="8">
    <source>
        <dbReference type="Proteomes" id="UP000008281"/>
    </source>
</evidence>
<dbReference type="Gene3D" id="3.30.40.10">
    <property type="entry name" value="Zinc/RING finger domain, C3HC4 (zinc finger)"/>
    <property type="match status" value="1"/>
</dbReference>
<evidence type="ECO:0000256" key="1">
    <source>
        <dbReference type="ARBA" id="ARBA00022723"/>
    </source>
</evidence>
<evidence type="ECO:0000259" key="6">
    <source>
        <dbReference type="PROSITE" id="PS50089"/>
    </source>
</evidence>
<evidence type="ECO:0000256" key="2">
    <source>
        <dbReference type="ARBA" id="ARBA00022771"/>
    </source>
</evidence>
<feature type="transmembrane region" description="Helical" evidence="5">
    <location>
        <begin position="167"/>
        <end position="193"/>
    </location>
</feature>
<dbReference type="InParanoid" id="E3NG60"/>
<keyword evidence="8" id="KW-1185">Reference proteome</keyword>
<feature type="domain" description="RING-type" evidence="6">
    <location>
        <begin position="252"/>
        <end position="296"/>
    </location>
</feature>
<dbReference type="GO" id="GO:0008270">
    <property type="term" value="F:zinc ion binding"/>
    <property type="evidence" value="ECO:0007669"/>
    <property type="project" value="UniProtKB-KW"/>
</dbReference>
<keyword evidence="5" id="KW-0812">Transmembrane</keyword>
<gene>
    <name evidence="7" type="ORF">CRE_19483</name>
</gene>
<reference evidence="7" key="1">
    <citation type="submission" date="2007-07" db="EMBL/GenBank/DDBJ databases">
        <title>PCAP assembly of the Caenorhabditis remanei genome.</title>
        <authorList>
            <consortium name="The Caenorhabditis remanei Sequencing Consortium"/>
            <person name="Wilson R.K."/>
        </authorList>
    </citation>
    <scope>NUCLEOTIDE SEQUENCE [LARGE SCALE GENOMIC DNA]</scope>
    <source>
        <strain evidence="7">PB4641</strain>
    </source>
</reference>
<feature type="transmembrane region" description="Helical" evidence="5">
    <location>
        <begin position="72"/>
        <end position="92"/>
    </location>
</feature>
<dbReference type="STRING" id="31234.E3NG60"/>
<keyword evidence="5" id="KW-1133">Transmembrane helix</keyword>
<protein>
    <recommendedName>
        <fullName evidence="6">RING-type domain-containing protein</fullName>
    </recommendedName>
</protein>
<dbReference type="SMART" id="SM00184">
    <property type="entry name" value="RING"/>
    <property type="match status" value="1"/>
</dbReference>